<feature type="domain" description="FHA" evidence="2">
    <location>
        <begin position="54"/>
        <end position="103"/>
    </location>
</feature>
<organism evidence="3 4">
    <name type="scientific">Enorma massiliensis</name>
    <dbReference type="NCBI Taxonomy" id="1472761"/>
    <lineage>
        <taxon>Bacteria</taxon>
        <taxon>Bacillati</taxon>
        <taxon>Actinomycetota</taxon>
        <taxon>Coriobacteriia</taxon>
        <taxon>Coriobacteriales</taxon>
        <taxon>Coriobacteriaceae</taxon>
        <taxon>Enorma</taxon>
    </lineage>
</organism>
<reference evidence="4" key="1">
    <citation type="submission" date="2017-04" db="EMBL/GenBank/DDBJ databases">
        <title>Function of individual gut microbiota members based on whole genome sequencing of pure cultures obtained from chicken caecum.</title>
        <authorList>
            <person name="Medvecky M."/>
            <person name="Cejkova D."/>
            <person name="Polansky O."/>
            <person name="Karasova D."/>
            <person name="Kubasova T."/>
            <person name="Cizek A."/>
            <person name="Rychlik I."/>
        </authorList>
    </citation>
    <scope>NUCLEOTIDE SEQUENCE [LARGE SCALE GENOMIC DNA]</scope>
    <source>
        <strain evidence="4">An70</strain>
    </source>
</reference>
<dbReference type="EMBL" id="NFHO01000001">
    <property type="protein sequence ID" value="OUN44464.1"/>
    <property type="molecule type" value="Genomic_DNA"/>
</dbReference>
<dbReference type="STRING" id="1118060.GCA_000311845_01005"/>
<evidence type="ECO:0000256" key="1">
    <source>
        <dbReference type="ARBA" id="ARBA00022553"/>
    </source>
</evidence>
<dbReference type="AlphaFoldDB" id="A0A1Y3U6T9"/>
<dbReference type="PROSITE" id="PS50006">
    <property type="entry name" value="FHA_DOMAIN"/>
    <property type="match status" value="1"/>
</dbReference>
<dbReference type="eggNOG" id="COG1716">
    <property type="taxonomic scope" value="Bacteria"/>
</dbReference>
<name>A0A1Y3U6T9_9ACTN</name>
<evidence type="ECO:0000259" key="2">
    <source>
        <dbReference type="PROSITE" id="PS50006"/>
    </source>
</evidence>
<gene>
    <name evidence="3" type="ORF">B5G21_00515</name>
</gene>
<dbReference type="InterPro" id="IPR008984">
    <property type="entry name" value="SMAD_FHA_dom_sf"/>
</dbReference>
<keyword evidence="4" id="KW-1185">Reference proteome</keyword>
<comment type="caution">
    <text evidence="3">The sequence shown here is derived from an EMBL/GenBank/DDBJ whole genome shotgun (WGS) entry which is preliminary data.</text>
</comment>
<sequence length="135" mass="14352">MAGLGTDSTRVFRMPIDDATAPDLMKSTKIVNPVISIIKGPQTGNTFEITAPETSVGRDPANAIFLNDMTVSRSHAKIVRTPLGTTIEDLGSLNGTWVDGAIVNSAPLHDGSSVQIGTFTLIYHESSPERIETGE</sequence>
<proteinExistence type="predicted"/>
<keyword evidence="1" id="KW-0597">Phosphoprotein</keyword>
<dbReference type="InterPro" id="IPR000253">
    <property type="entry name" value="FHA_dom"/>
</dbReference>
<dbReference type="InterPro" id="IPR050923">
    <property type="entry name" value="Cell_Proc_Reg/RNA_Proc"/>
</dbReference>
<evidence type="ECO:0000313" key="3">
    <source>
        <dbReference type="EMBL" id="OUN44464.1"/>
    </source>
</evidence>
<dbReference type="Pfam" id="PF00498">
    <property type="entry name" value="FHA"/>
    <property type="match status" value="1"/>
</dbReference>
<dbReference type="RefSeq" id="WP_019128310.1">
    <property type="nucleotide sequence ID" value="NZ_DBEYNO010000136.1"/>
</dbReference>
<accession>A0A1Y3U6T9</accession>
<dbReference type="Proteomes" id="UP000196560">
    <property type="component" value="Unassembled WGS sequence"/>
</dbReference>
<dbReference type="Gene3D" id="2.60.200.20">
    <property type="match status" value="1"/>
</dbReference>
<dbReference type="SUPFAM" id="SSF49879">
    <property type="entry name" value="SMAD/FHA domain"/>
    <property type="match status" value="1"/>
</dbReference>
<dbReference type="SMART" id="SM00240">
    <property type="entry name" value="FHA"/>
    <property type="match status" value="1"/>
</dbReference>
<dbReference type="GeneID" id="98653252"/>
<protein>
    <submittedName>
        <fullName evidence="3">FHA domain-containing protein</fullName>
    </submittedName>
</protein>
<dbReference type="PANTHER" id="PTHR23308">
    <property type="entry name" value="NUCLEAR INHIBITOR OF PROTEIN PHOSPHATASE-1"/>
    <property type="match status" value="1"/>
</dbReference>
<evidence type="ECO:0000313" key="4">
    <source>
        <dbReference type="Proteomes" id="UP000196560"/>
    </source>
</evidence>